<evidence type="ECO:0000259" key="2">
    <source>
        <dbReference type="Pfam" id="PF01738"/>
    </source>
</evidence>
<dbReference type="Gene3D" id="3.40.50.1820">
    <property type="entry name" value="alpha/beta hydrolase"/>
    <property type="match status" value="1"/>
</dbReference>
<dbReference type="EMBL" id="FNTH01000001">
    <property type="protein sequence ID" value="SEE10410.1"/>
    <property type="molecule type" value="Genomic_DNA"/>
</dbReference>
<evidence type="ECO:0000313" key="4">
    <source>
        <dbReference type="Proteomes" id="UP000198992"/>
    </source>
</evidence>
<protein>
    <submittedName>
        <fullName evidence="3">Dienelactone hydrolase family protein</fullName>
    </submittedName>
</protein>
<dbReference type="Proteomes" id="UP000198992">
    <property type="component" value="Unassembled WGS sequence"/>
</dbReference>
<dbReference type="InterPro" id="IPR050300">
    <property type="entry name" value="GDXG_lipolytic_enzyme"/>
</dbReference>
<keyword evidence="1 3" id="KW-0378">Hydrolase</keyword>
<proteinExistence type="predicted"/>
<dbReference type="SUPFAM" id="SSF53474">
    <property type="entry name" value="alpha/beta-Hydrolases"/>
    <property type="match status" value="1"/>
</dbReference>
<evidence type="ECO:0000256" key="1">
    <source>
        <dbReference type="ARBA" id="ARBA00022801"/>
    </source>
</evidence>
<dbReference type="OrthoDB" id="9771666at2"/>
<dbReference type="InterPro" id="IPR002925">
    <property type="entry name" value="Dienelactn_hydro"/>
</dbReference>
<accession>A0A1H5G3Y9</accession>
<dbReference type="Pfam" id="PF01738">
    <property type="entry name" value="DLH"/>
    <property type="match status" value="1"/>
</dbReference>
<dbReference type="AlphaFoldDB" id="A0A1H5G3Y9"/>
<sequence length="319" mass="34063">MSVSANHRERDMGTAMADDTLIEISVGGQVSLKPVIRLWPDGPPSGLPGVGSEITFPSPPIFGPETDMLHNVSDPSLTVFMPDPAKANGVGVIVCPGGAWRVLAWEHEGIAPARWLAARGYTAFLLKYRVRGSPPDPVEFAASVNKMAASLSSPIPGAKAPRALADAIRDESIVRAREIAADDGRRAIEIVRERAAEWSLKPDRIGMIGFSAGAFLTTDVALDPRAAPLAFVAPIYGGETQGRAVPADAPPLSTAVAQDDRMFSRVVEGLYADWSNADRPAELHIFTRGGHGFGVGKRGLPVDRWLDLLGDWLDDQGFV</sequence>
<feature type="domain" description="Dienelactone hydrolase" evidence="2">
    <location>
        <begin position="113"/>
        <end position="297"/>
    </location>
</feature>
<gene>
    <name evidence="3" type="ORF">SAMN05444164_6917</name>
</gene>
<dbReference type="InterPro" id="IPR029058">
    <property type="entry name" value="AB_hydrolase_fold"/>
</dbReference>
<dbReference type="PANTHER" id="PTHR48081:SF6">
    <property type="entry name" value="PEPTIDASE S9 PROLYL OLIGOPEPTIDASE CATALYTIC DOMAIN-CONTAINING PROTEIN"/>
    <property type="match status" value="1"/>
</dbReference>
<organism evidence="3 4">
    <name type="scientific">Bradyrhizobium erythrophlei</name>
    <dbReference type="NCBI Taxonomy" id="1437360"/>
    <lineage>
        <taxon>Bacteria</taxon>
        <taxon>Pseudomonadati</taxon>
        <taxon>Pseudomonadota</taxon>
        <taxon>Alphaproteobacteria</taxon>
        <taxon>Hyphomicrobiales</taxon>
        <taxon>Nitrobacteraceae</taxon>
        <taxon>Bradyrhizobium</taxon>
    </lineage>
</organism>
<name>A0A1H5G3Y9_9BRAD</name>
<dbReference type="GO" id="GO:0016787">
    <property type="term" value="F:hydrolase activity"/>
    <property type="evidence" value="ECO:0007669"/>
    <property type="project" value="UniProtKB-KW"/>
</dbReference>
<dbReference type="PANTHER" id="PTHR48081">
    <property type="entry name" value="AB HYDROLASE SUPERFAMILY PROTEIN C4A8.06C"/>
    <property type="match status" value="1"/>
</dbReference>
<evidence type="ECO:0000313" key="3">
    <source>
        <dbReference type="EMBL" id="SEE10410.1"/>
    </source>
</evidence>
<reference evidence="3 4" key="1">
    <citation type="submission" date="2016-10" db="EMBL/GenBank/DDBJ databases">
        <authorList>
            <person name="de Groot N.N."/>
        </authorList>
    </citation>
    <scope>NUCLEOTIDE SEQUENCE [LARGE SCALE GENOMIC DNA]</scope>
    <source>
        <strain evidence="3 4">MT12</strain>
    </source>
</reference>